<keyword evidence="2" id="KW-1185">Reference proteome</keyword>
<dbReference type="PANTHER" id="PTHR20371">
    <property type="entry name" value="ENOLASE-PHOSPHATASE E1"/>
    <property type="match status" value="1"/>
</dbReference>
<evidence type="ECO:0000313" key="1">
    <source>
        <dbReference type="EMBL" id="KAJ6221872.1"/>
    </source>
</evidence>
<evidence type="ECO:0000313" key="2">
    <source>
        <dbReference type="Proteomes" id="UP001142055"/>
    </source>
</evidence>
<gene>
    <name evidence="1" type="ORF">RDWZM_000417</name>
</gene>
<accession>A0A9Q0MA17</accession>
<dbReference type="Proteomes" id="UP001142055">
    <property type="component" value="Chromosome 1"/>
</dbReference>
<dbReference type="AlphaFoldDB" id="A0A9Q0MA17"/>
<dbReference type="EMBL" id="JAPWDV010000001">
    <property type="protein sequence ID" value="KAJ6221872.1"/>
    <property type="molecule type" value="Genomic_DNA"/>
</dbReference>
<dbReference type="GO" id="GO:0043874">
    <property type="term" value="F:acireductone synthase activity"/>
    <property type="evidence" value="ECO:0007669"/>
    <property type="project" value="TreeGrafter"/>
</dbReference>
<dbReference type="PANTHER" id="PTHR20371:SF1">
    <property type="entry name" value="ENOLASE-PHOSPHATASE E1"/>
    <property type="match status" value="1"/>
</dbReference>
<protein>
    <submittedName>
        <fullName evidence="1">Uncharacterized protein</fullName>
    </submittedName>
</protein>
<sequence length="296" mass="34891">MIMDQEITPITDSENKSKPINVLAIDQTLRKYRMKQPFKILTDIWGVLIPYQFRTELYRYIDEHLYDYILVNYHKPEVYSFIVDLVRRTMEDRTKYPQMPMIGLDDCCDDQQTKVRTICENLQYRRMQTADSLLNDGIDTIYNQVWSEGYRTKQLRPPLFSDVMRNFAKWHTDPYYIKIYTFASGPIDSQRLFLSASTEGDVTQYLISGFDAHSYYKYDWTKFQAVIASLGERIPANLFYFTDSPTKGRSAARAGITTFIIKREGNRKYRPKDLELFTTIDSLDQFDFVPLDHCGC</sequence>
<dbReference type="InterPro" id="IPR023214">
    <property type="entry name" value="HAD_sf"/>
</dbReference>
<dbReference type="InterPro" id="IPR036412">
    <property type="entry name" value="HAD-like_sf"/>
</dbReference>
<dbReference type="GO" id="GO:0019509">
    <property type="term" value="P:L-methionine salvage from methylthioadenosine"/>
    <property type="evidence" value="ECO:0007669"/>
    <property type="project" value="TreeGrafter"/>
</dbReference>
<reference evidence="1" key="1">
    <citation type="submission" date="2022-12" db="EMBL/GenBank/DDBJ databases">
        <title>Genome assemblies of Blomia tropicalis.</title>
        <authorList>
            <person name="Cui Y."/>
        </authorList>
    </citation>
    <scope>NUCLEOTIDE SEQUENCE</scope>
    <source>
        <tissue evidence="1">Adult mites</tissue>
    </source>
</reference>
<comment type="caution">
    <text evidence="1">The sequence shown here is derived from an EMBL/GenBank/DDBJ whole genome shotgun (WGS) entry which is preliminary data.</text>
</comment>
<dbReference type="SUPFAM" id="SSF56784">
    <property type="entry name" value="HAD-like"/>
    <property type="match status" value="1"/>
</dbReference>
<dbReference type="Gene3D" id="3.40.50.1000">
    <property type="entry name" value="HAD superfamily/HAD-like"/>
    <property type="match status" value="1"/>
</dbReference>
<organism evidence="1 2">
    <name type="scientific">Blomia tropicalis</name>
    <name type="common">Mite</name>
    <dbReference type="NCBI Taxonomy" id="40697"/>
    <lineage>
        <taxon>Eukaryota</taxon>
        <taxon>Metazoa</taxon>
        <taxon>Ecdysozoa</taxon>
        <taxon>Arthropoda</taxon>
        <taxon>Chelicerata</taxon>
        <taxon>Arachnida</taxon>
        <taxon>Acari</taxon>
        <taxon>Acariformes</taxon>
        <taxon>Sarcoptiformes</taxon>
        <taxon>Astigmata</taxon>
        <taxon>Glycyphagoidea</taxon>
        <taxon>Echimyopodidae</taxon>
        <taxon>Blomia</taxon>
    </lineage>
</organism>
<dbReference type="OrthoDB" id="272500at2759"/>
<proteinExistence type="predicted"/>
<name>A0A9Q0MA17_BLOTA</name>